<gene>
    <name evidence="1" type="ORF">C6571_04065</name>
</gene>
<sequence>MGLTALTLSALLAACGGGGGSPGSSDLPYSISLRADKTQLPINLSNEMANISAYSPFTTTLYVEAREGGRPILGGEDTFACNVAGGLDTGALYYLDGKDEHMVEVDDGKGGKIKVPGAYRNIVLGSNAGGNSFHFHAGDKAGTARITCAVTNPADKLVSSASVDIVVGAATGKPASVTVTTRGPRYLGTTTNTFNLPKSVAISAKVMDDANQPVPNPSGANLKVRIRPFGASAGARLLAGAQSGSEVQISTIGGEGLFSISSGPTAGVILLEMTADRFDNNVSNGVQDPVMQLMAISVNKAISTVPLSITDTSLTVTNGMAYSFALTAQGGLPPYAWTSSALPSGLNLSSDGIVSGVPTAAKGSYNVVVTVTDDTGASLSKNLTIKVEGELAIDGCSSDVSAPCALPGGTVGDGYSHTLSFSIGDPAVPVVWSITGNLPPGLALAADGTISGTPTTAGTYTFIVTATRGTLVVRRQVSIVVA</sequence>
<dbReference type="GO" id="GO:0005509">
    <property type="term" value="F:calcium ion binding"/>
    <property type="evidence" value="ECO:0007669"/>
    <property type="project" value="InterPro"/>
</dbReference>
<dbReference type="Gene3D" id="2.60.40.10">
    <property type="entry name" value="Immunoglobulins"/>
    <property type="match status" value="2"/>
</dbReference>
<dbReference type="InterPro" id="IPR013783">
    <property type="entry name" value="Ig-like_fold"/>
</dbReference>
<dbReference type="AlphaFoldDB" id="A0A2S0MXF7"/>
<dbReference type="OrthoDB" id="5730733at2"/>
<proteinExistence type="predicted"/>
<protein>
    <submittedName>
        <fullName evidence="1">Uncharacterized protein</fullName>
    </submittedName>
</protein>
<name>A0A2S0MXF7_9BURK</name>
<dbReference type="SUPFAM" id="SSF49313">
    <property type="entry name" value="Cadherin-like"/>
    <property type="match status" value="2"/>
</dbReference>
<dbReference type="Proteomes" id="UP000239326">
    <property type="component" value="Chromosome"/>
</dbReference>
<reference evidence="1 2" key="1">
    <citation type="submission" date="2018-03" db="EMBL/GenBank/DDBJ databases">
        <title>Genome sequencing of Simplicispira sp.</title>
        <authorList>
            <person name="Kim S.-J."/>
            <person name="Heo J."/>
            <person name="Kwon S.-W."/>
        </authorList>
    </citation>
    <scope>NUCLEOTIDE SEQUENCE [LARGE SCALE GENOMIC DNA]</scope>
    <source>
        <strain evidence="1 2">SC1-8</strain>
    </source>
</reference>
<dbReference type="GO" id="GO:0016020">
    <property type="term" value="C:membrane"/>
    <property type="evidence" value="ECO:0007669"/>
    <property type="project" value="InterPro"/>
</dbReference>
<dbReference type="InterPro" id="IPR015919">
    <property type="entry name" value="Cadherin-like_sf"/>
</dbReference>
<keyword evidence="2" id="KW-1185">Reference proteome</keyword>
<evidence type="ECO:0000313" key="2">
    <source>
        <dbReference type="Proteomes" id="UP000239326"/>
    </source>
</evidence>
<evidence type="ECO:0000313" key="1">
    <source>
        <dbReference type="EMBL" id="AVO40568.1"/>
    </source>
</evidence>
<dbReference type="EMBL" id="CP027669">
    <property type="protein sequence ID" value="AVO40568.1"/>
    <property type="molecule type" value="Genomic_DNA"/>
</dbReference>
<accession>A0A2S0MXF7</accession>
<organism evidence="1 2">
    <name type="scientific">Simplicispira suum</name>
    <dbReference type="NCBI Taxonomy" id="2109915"/>
    <lineage>
        <taxon>Bacteria</taxon>
        <taxon>Pseudomonadati</taxon>
        <taxon>Pseudomonadota</taxon>
        <taxon>Betaproteobacteria</taxon>
        <taxon>Burkholderiales</taxon>
        <taxon>Comamonadaceae</taxon>
        <taxon>Simplicispira</taxon>
    </lineage>
</organism>
<dbReference type="KEGG" id="simp:C6571_04065"/>
<dbReference type="Pfam" id="PF05345">
    <property type="entry name" value="He_PIG"/>
    <property type="match status" value="2"/>
</dbReference>